<evidence type="ECO:0000256" key="1">
    <source>
        <dbReference type="SAM" id="SignalP"/>
    </source>
</evidence>
<dbReference type="AlphaFoldDB" id="A0A9D9IE99"/>
<dbReference type="EMBL" id="JADIMB010000001">
    <property type="protein sequence ID" value="MBO8470199.1"/>
    <property type="molecule type" value="Genomic_DNA"/>
</dbReference>
<reference evidence="2" key="2">
    <citation type="journal article" date="2021" name="PeerJ">
        <title>Extensive microbial diversity within the chicken gut microbiome revealed by metagenomics and culture.</title>
        <authorList>
            <person name="Gilroy R."/>
            <person name="Ravi A."/>
            <person name="Getino M."/>
            <person name="Pursley I."/>
            <person name="Horton D.L."/>
            <person name="Alikhan N.F."/>
            <person name="Baker D."/>
            <person name="Gharbi K."/>
            <person name="Hall N."/>
            <person name="Watson M."/>
            <person name="Adriaenssens E.M."/>
            <person name="Foster-Nyarko E."/>
            <person name="Jarju S."/>
            <person name="Secka A."/>
            <person name="Antonio M."/>
            <person name="Oren A."/>
            <person name="Chaudhuri R.R."/>
            <person name="La Ragione R."/>
            <person name="Hildebrand F."/>
            <person name="Pallen M.J."/>
        </authorList>
    </citation>
    <scope>NUCLEOTIDE SEQUENCE</scope>
    <source>
        <strain evidence="2">B2-22910</strain>
    </source>
</reference>
<name>A0A9D9IE99_9BACT</name>
<dbReference type="SUPFAM" id="SSF103515">
    <property type="entry name" value="Autotransporter"/>
    <property type="match status" value="1"/>
</dbReference>
<dbReference type="InterPro" id="IPR036709">
    <property type="entry name" value="Autotransporte_beta_dom_sf"/>
</dbReference>
<proteinExistence type="predicted"/>
<comment type="caution">
    <text evidence="2">The sequence shown here is derived from an EMBL/GenBank/DDBJ whole genome shotgun (WGS) entry which is preliminary data.</text>
</comment>
<dbReference type="Pfam" id="PF12099">
    <property type="entry name" value="DUF3575"/>
    <property type="match status" value="1"/>
</dbReference>
<protein>
    <submittedName>
        <fullName evidence="2">DUF3575 domain-containing protein</fullName>
    </submittedName>
</protein>
<evidence type="ECO:0000313" key="2">
    <source>
        <dbReference type="EMBL" id="MBO8470199.1"/>
    </source>
</evidence>
<gene>
    <name evidence="2" type="ORF">IAB82_00185</name>
</gene>
<dbReference type="InterPro" id="IPR021958">
    <property type="entry name" value="DUF3575"/>
</dbReference>
<keyword evidence="1" id="KW-0732">Signal</keyword>
<accession>A0A9D9IE99</accession>
<sequence>MKILKKGSRTVLSLVLAIAAMSMSGKISAQVIGIKTNLLQGAYTYTPNLGMEIGLGKKTTLDISGGYNPWNLDGKKNGNKKAVHWAVQPEFRWWTCSRFAGHFLGVHGLYSMYNIGGHELPMLFGKGSWQYRHEGWAAGAGISYGYHWVMSPRWSFEFTIGGGYARLEYDRYACQKCGWHIEHKKKDYFGPTKAAVTLIFVIK</sequence>
<evidence type="ECO:0000313" key="3">
    <source>
        <dbReference type="Proteomes" id="UP000823603"/>
    </source>
</evidence>
<dbReference type="Proteomes" id="UP000823603">
    <property type="component" value="Unassembled WGS sequence"/>
</dbReference>
<reference evidence="2" key="1">
    <citation type="submission" date="2020-10" db="EMBL/GenBank/DDBJ databases">
        <authorList>
            <person name="Gilroy R."/>
        </authorList>
    </citation>
    <scope>NUCLEOTIDE SEQUENCE</scope>
    <source>
        <strain evidence="2">B2-22910</strain>
    </source>
</reference>
<organism evidence="2 3">
    <name type="scientific">Candidatus Cryptobacteroides faecavium</name>
    <dbReference type="NCBI Taxonomy" id="2840762"/>
    <lineage>
        <taxon>Bacteria</taxon>
        <taxon>Pseudomonadati</taxon>
        <taxon>Bacteroidota</taxon>
        <taxon>Bacteroidia</taxon>
        <taxon>Bacteroidales</taxon>
        <taxon>Candidatus Cryptobacteroides</taxon>
    </lineage>
</organism>
<feature type="signal peptide" evidence="1">
    <location>
        <begin position="1"/>
        <end position="29"/>
    </location>
</feature>
<feature type="chain" id="PRO_5038913745" evidence="1">
    <location>
        <begin position="30"/>
        <end position="203"/>
    </location>
</feature>